<accession>A0A1M4ZLZ1</accession>
<keyword evidence="3" id="KW-1185">Reference proteome</keyword>
<dbReference type="OrthoDB" id="997002at2"/>
<proteinExistence type="predicted"/>
<keyword evidence="1" id="KW-0732">Signal</keyword>
<feature type="chain" id="PRO_5009908631" description="HmuY protein" evidence="1">
    <location>
        <begin position="21"/>
        <end position="195"/>
    </location>
</feature>
<organism evidence="2 3">
    <name type="scientific">Dysgonomonas macrotermitis</name>
    <dbReference type="NCBI Taxonomy" id="1346286"/>
    <lineage>
        <taxon>Bacteria</taxon>
        <taxon>Pseudomonadati</taxon>
        <taxon>Bacteroidota</taxon>
        <taxon>Bacteroidia</taxon>
        <taxon>Bacteroidales</taxon>
        <taxon>Dysgonomonadaceae</taxon>
        <taxon>Dysgonomonas</taxon>
    </lineage>
</organism>
<evidence type="ECO:0000313" key="2">
    <source>
        <dbReference type="EMBL" id="SHF18566.1"/>
    </source>
</evidence>
<dbReference type="STRING" id="1346286.SAMN05444362_104117"/>
<name>A0A1M4ZLZ1_9BACT</name>
<reference evidence="3" key="1">
    <citation type="submission" date="2016-11" db="EMBL/GenBank/DDBJ databases">
        <authorList>
            <person name="Varghese N."/>
            <person name="Submissions S."/>
        </authorList>
    </citation>
    <scope>NUCLEOTIDE SEQUENCE [LARGE SCALE GENOMIC DNA]</scope>
    <source>
        <strain evidence="3">DSM 27370</strain>
    </source>
</reference>
<gene>
    <name evidence="2" type="ORF">SAMN05444362_104117</name>
</gene>
<dbReference type="RefSeq" id="WP_062185152.1">
    <property type="nucleotide sequence ID" value="NZ_BBXL01000039.1"/>
</dbReference>
<evidence type="ECO:0008006" key="4">
    <source>
        <dbReference type="Google" id="ProtNLM"/>
    </source>
</evidence>
<sequence>MKKKITLLILTLASIYSVNAQVGINTETPDPSATLDIVSTEKGMLIPRMTTIQKEAISSPASGLLVFDTDLKCVSQFTTGSNWICLTIPSQMRWFYMPSIAISTEEISTTSLTIDLYDEYKKQFLGSDPTTFKASIGAPASIPYFPTATDLYYYITYYSKDVFQIVNISNAGILEYKVIGAATDETLINVVFVLK</sequence>
<dbReference type="Proteomes" id="UP000184480">
    <property type="component" value="Unassembled WGS sequence"/>
</dbReference>
<evidence type="ECO:0000256" key="1">
    <source>
        <dbReference type="SAM" id="SignalP"/>
    </source>
</evidence>
<dbReference type="AlphaFoldDB" id="A0A1M4ZLZ1"/>
<dbReference type="EMBL" id="FQUC01000004">
    <property type="protein sequence ID" value="SHF18566.1"/>
    <property type="molecule type" value="Genomic_DNA"/>
</dbReference>
<feature type="signal peptide" evidence="1">
    <location>
        <begin position="1"/>
        <end position="20"/>
    </location>
</feature>
<evidence type="ECO:0000313" key="3">
    <source>
        <dbReference type="Proteomes" id="UP000184480"/>
    </source>
</evidence>
<protein>
    <recommendedName>
        <fullName evidence="4">HmuY protein</fullName>
    </recommendedName>
</protein>